<feature type="non-terminal residue" evidence="2">
    <location>
        <position position="69"/>
    </location>
</feature>
<dbReference type="PANTHER" id="PTHR43018">
    <property type="entry name" value="PHOSPHO-2-DEHYDRO-3-DEOXYHEPTONATE ALDOLASE"/>
    <property type="match status" value="1"/>
</dbReference>
<dbReference type="InterPro" id="IPR013785">
    <property type="entry name" value="Aldolase_TIM"/>
</dbReference>
<dbReference type="EMBL" id="BARS01043353">
    <property type="protein sequence ID" value="GAG38761.1"/>
    <property type="molecule type" value="Genomic_DNA"/>
</dbReference>
<protein>
    <recommendedName>
        <fullName evidence="3">DAHP synthetase I/KDSA domain-containing protein</fullName>
    </recommendedName>
</protein>
<name>X0YPW1_9ZZZZ</name>
<dbReference type="PANTHER" id="PTHR43018:SF2">
    <property type="entry name" value="PHOSPHO-2-DEHYDRO-3-DEOXYHEPTONATE ALDOLASE"/>
    <property type="match status" value="1"/>
</dbReference>
<accession>X0YPW1</accession>
<dbReference type="Gene3D" id="3.20.20.70">
    <property type="entry name" value="Aldolase class I"/>
    <property type="match status" value="1"/>
</dbReference>
<dbReference type="SUPFAM" id="SSF51569">
    <property type="entry name" value="Aldolase"/>
    <property type="match status" value="1"/>
</dbReference>
<reference evidence="2" key="1">
    <citation type="journal article" date="2014" name="Front. Microbiol.">
        <title>High frequency of phylogenetically diverse reductive dehalogenase-homologous genes in deep subseafloor sedimentary metagenomes.</title>
        <authorList>
            <person name="Kawai M."/>
            <person name="Futagami T."/>
            <person name="Toyoda A."/>
            <person name="Takaki Y."/>
            <person name="Nishi S."/>
            <person name="Hori S."/>
            <person name="Arai W."/>
            <person name="Tsubouchi T."/>
            <person name="Morono Y."/>
            <person name="Uchiyama I."/>
            <person name="Ito T."/>
            <person name="Fujiyama A."/>
            <person name="Inagaki F."/>
            <person name="Takami H."/>
        </authorList>
    </citation>
    <scope>NUCLEOTIDE SEQUENCE</scope>
    <source>
        <strain evidence="2">Expedition CK06-06</strain>
    </source>
</reference>
<evidence type="ECO:0000256" key="1">
    <source>
        <dbReference type="SAM" id="MobiDB-lite"/>
    </source>
</evidence>
<evidence type="ECO:0000313" key="2">
    <source>
        <dbReference type="EMBL" id="GAG38761.1"/>
    </source>
</evidence>
<proteinExistence type="predicted"/>
<dbReference type="InterPro" id="IPR052899">
    <property type="entry name" value="Class-I_DAHP_synthase"/>
</dbReference>
<organism evidence="2">
    <name type="scientific">marine sediment metagenome</name>
    <dbReference type="NCBI Taxonomy" id="412755"/>
    <lineage>
        <taxon>unclassified sequences</taxon>
        <taxon>metagenomes</taxon>
        <taxon>ecological metagenomes</taxon>
    </lineage>
</organism>
<comment type="caution">
    <text evidence="2">The sequence shown here is derived from an EMBL/GenBank/DDBJ whole genome shotgun (WGS) entry which is preliminary data.</text>
</comment>
<gene>
    <name evidence="2" type="ORF">S01H1_65650</name>
</gene>
<dbReference type="AlphaFoldDB" id="X0YPW1"/>
<sequence length="69" mass="7392">MSGNKLIKSGKNHNHLSSDPLPYKLVSREVKPNGTVLNIQDIQIGGPEVVVMAGPCAVESREQLLAIAK</sequence>
<evidence type="ECO:0008006" key="3">
    <source>
        <dbReference type="Google" id="ProtNLM"/>
    </source>
</evidence>
<feature type="region of interest" description="Disordered" evidence="1">
    <location>
        <begin position="1"/>
        <end position="20"/>
    </location>
</feature>